<dbReference type="SUPFAM" id="SSF55781">
    <property type="entry name" value="GAF domain-like"/>
    <property type="match status" value="1"/>
</dbReference>
<keyword evidence="5" id="KW-1185">Reference proteome</keyword>
<dbReference type="SMART" id="SM00065">
    <property type="entry name" value="GAF"/>
    <property type="match status" value="1"/>
</dbReference>
<dbReference type="Pfam" id="PF07228">
    <property type="entry name" value="SpoIIE"/>
    <property type="match status" value="1"/>
</dbReference>
<evidence type="ECO:0000256" key="1">
    <source>
        <dbReference type="ARBA" id="ARBA00022801"/>
    </source>
</evidence>
<name>A0ABD5EP90_9ACTN</name>
<dbReference type="SMART" id="SM00331">
    <property type="entry name" value="PP2C_SIG"/>
    <property type="match status" value="1"/>
</dbReference>
<dbReference type="InterPro" id="IPR036457">
    <property type="entry name" value="PPM-type-like_dom_sf"/>
</dbReference>
<evidence type="ECO:0000259" key="3">
    <source>
        <dbReference type="SMART" id="SM00331"/>
    </source>
</evidence>
<protein>
    <submittedName>
        <fullName evidence="4">SpoIIE family protein phosphatase</fullName>
    </submittedName>
</protein>
<dbReference type="Gene3D" id="3.30.450.40">
    <property type="match status" value="1"/>
</dbReference>
<dbReference type="Gene3D" id="3.60.40.10">
    <property type="entry name" value="PPM-type phosphatase domain"/>
    <property type="match status" value="1"/>
</dbReference>
<dbReference type="PANTHER" id="PTHR43156:SF2">
    <property type="entry name" value="STAGE II SPORULATION PROTEIN E"/>
    <property type="match status" value="1"/>
</dbReference>
<gene>
    <name evidence="4" type="ORF">RM877_17180</name>
</gene>
<evidence type="ECO:0000313" key="4">
    <source>
        <dbReference type="EMBL" id="MDT0436416.1"/>
    </source>
</evidence>
<dbReference type="InterPro" id="IPR001932">
    <property type="entry name" value="PPM-type_phosphatase-like_dom"/>
</dbReference>
<dbReference type="GO" id="GO:0016787">
    <property type="term" value="F:hydrolase activity"/>
    <property type="evidence" value="ECO:0007669"/>
    <property type="project" value="UniProtKB-KW"/>
</dbReference>
<reference evidence="5" key="1">
    <citation type="submission" date="2023-07" db="EMBL/GenBank/DDBJ databases">
        <title>30 novel species of actinomycetes from the DSMZ collection.</title>
        <authorList>
            <person name="Nouioui I."/>
        </authorList>
    </citation>
    <scope>NUCLEOTIDE SEQUENCE [LARGE SCALE GENOMIC DNA]</scope>
    <source>
        <strain evidence="5">DSM 41981</strain>
    </source>
</reference>
<sequence length="597" mass="62916">MSRDDGGRTGPPVEWQRALHLLWRAATAEVQDVTGVAEHVYDFLLPLPGVGTVVGARWDDRGPLYLRRGRAARDGVVTWLPSDDGWPGGQTCPDTVAADAVPAVRLVDLGAAAPVDPPLAGPSLRGSGAAWAVECVFPLAPGDSAALWLGLDRRPADEEAAALQERLTQVAEILRAGNERILEIRAHEKRQVRDAFLAEASLQMDASLDARETLHRVSRLAVPAVAEGCVVHLFGEDGRLAPVATAHVAASAQSWLTSTARDDPWMKAVLSRGAEDREGIVLRGDDLTGGPFGTPAGPGGPVQALSVSPLRARGRVLGTLTFLYESADAGVRDLRMLSDLAGRAALAIDTTTLYEQRRRHVQMLQRHLLPRALPEVEGLELSAAYHVGDPSLDVGGDFYDVVVCGETVSLVIGDVCGRGAEAAAATALARHTLRTLLEDGVAPAAALARLNRALTGEGASRFVTALVIRLVPADGGWDAEIAGAGHPWPYVRRADGEVAETPARGLLLGVVPDARYEPARFRLAEGDTLVLFTDGLTEARSQDGTQFEEHAAAAVGALAASGKTAAEELVAAAAQFRDRGDDDTAVLTAKAKAKGTK</sequence>
<accession>A0ABD5EP90</accession>
<comment type="caution">
    <text evidence="4">The sequence shown here is derived from an EMBL/GenBank/DDBJ whole genome shotgun (WGS) entry which is preliminary data.</text>
</comment>
<dbReference type="Proteomes" id="UP001183535">
    <property type="component" value="Unassembled WGS sequence"/>
</dbReference>
<keyword evidence="1" id="KW-0378">Hydrolase</keyword>
<proteinExistence type="predicted"/>
<feature type="domain" description="GAF" evidence="2">
    <location>
        <begin position="209"/>
        <end position="358"/>
    </location>
</feature>
<feature type="domain" description="PPM-type phosphatase" evidence="3">
    <location>
        <begin position="376"/>
        <end position="591"/>
    </location>
</feature>
<dbReference type="InterPro" id="IPR052016">
    <property type="entry name" value="Bact_Sigma-Reg"/>
</dbReference>
<dbReference type="RefSeq" id="WP_141721776.1">
    <property type="nucleotide sequence ID" value="NZ_JAVRES010000007.1"/>
</dbReference>
<evidence type="ECO:0000259" key="2">
    <source>
        <dbReference type="SMART" id="SM00065"/>
    </source>
</evidence>
<dbReference type="AlphaFoldDB" id="A0ABD5EP90"/>
<dbReference type="SUPFAM" id="SSF81606">
    <property type="entry name" value="PP2C-like"/>
    <property type="match status" value="1"/>
</dbReference>
<evidence type="ECO:0000313" key="5">
    <source>
        <dbReference type="Proteomes" id="UP001183535"/>
    </source>
</evidence>
<dbReference type="PANTHER" id="PTHR43156">
    <property type="entry name" value="STAGE II SPORULATION PROTEIN E-RELATED"/>
    <property type="match status" value="1"/>
</dbReference>
<dbReference type="InterPro" id="IPR029016">
    <property type="entry name" value="GAF-like_dom_sf"/>
</dbReference>
<organism evidence="4 5">
    <name type="scientific">Streptomyces doudnae</name>
    <dbReference type="NCBI Taxonomy" id="3075536"/>
    <lineage>
        <taxon>Bacteria</taxon>
        <taxon>Bacillati</taxon>
        <taxon>Actinomycetota</taxon>
        <taxon>Actinomycetes</taxon>
        <taxon>Kitasatosporales</taxon>
        <taxon>Streptomycetaceae</taxon>
        <taxon>Streptomyces</taxon>
    </lineage>
</organism>
<dbReference type="InterPro" id="IPR003018">
    <property type="entry name" value="GAF"/>
</dbReference>
<dbReference type="EMBL" id="JAVRES010000007">
    <property type="protein sequence ID" value="MDT0436416.1"/>
    <property type="molecule type" value="Genomic_DNA"/>
</dbReference>